<dbReference type="Proteomes" id="UP001575622">
    <property type="component" value="Unassembled WGS sequence"/>
</dbReference>
<reference evidence="1 2" key="1">
    <citation type="submission" date="2024-09" db="EMBL/GenBank/DDBJ databases">
        <authorList>
            <person name="Makale K.P.P."/>
            <person name="Makhzoum A."/>
            <person name="Rantong G."/>
            <person name="Rahube T.O."/>
        </authorList>
    </citation>
    <scope>NUCLEOTIDE SEQUENCE [LARGE SCALE GENOMIC DNA]</scope>
    <source>
        <strain evidence="1 2">KM_D13</strain>
    </source>
</reference>
<dbReference type="RefSeq" id="WP_373948645.1">
    <property type="nucleotide sequence ID" value="NZ_JBHDLN010000001.1"/>
</dbReference>
<organism evidence="1 2">
    <name type="scientific">Paenibacillus oleatilyticus</name>
    <dbReference type="NCBI Taxonomy" id="2594886"/>
    <lineage>
        <taxon>Bacteria</taxon>
        <taxon>Bacillati</taxon>
        <taxon>Bacillota</taxon>
        <taxon>Bacilli</taxon>
        <taxon>Bacillales</taxon>
        <taxon>Paenibacillaceae</taxon>
        <taxon>Paenibacillus</taxon>
    </lineage>
</organism>
<accession>A0ABV4USY0</accession>
<name>A0ABV4USY0_9BACL</name>
<protein>
    <submittedName>
        <fullName evidence="1">Pentapeptide repeat-containing protein</fullName>
    </submittedName>
</protein>
<gene>
    <name evidence="1" type="ORF">ACEU3E_02005</name>
</gene>
<dbReference type="SUPFAM" id="SSF141571">
    <property type="entry name" value="Pentapeptide repeat-like"/>
    <property type="match status" value="1"/>
</dbReference>
<dbReference type="EMBL" id="JBHDLN010000001">
    <property type="protein sequence ID" value="MFB0840933.1"/>
    <property type="molecule type" value="Genomic_DNA"/>
</dbReference>
<dbReference type="Pfam" id="PF00805">
    <property type="entry name" value="Pentapeptide"/>
    <property type="match status" value="1"/>
</dbReference>
<proteinExistence type="predicted"/>
<keyword evidence="2" id="KW-1185">Reference proteome</keyword>
<dbReference type="InterPro" id="IPR001646">
    <property type="entry name" value="5peptide_repeat"/>
</dbReference>
<evidence type="ECO:0000313" key="1">
    <source>
        <dbReference type="EMBL" id="MFB0840933.1"/>
    </source>
</evidence>
<evidence type="ECO:0000313" key="2">
    <source>
        <dbReference type="Proteomes" id="UP001575622"/>
    </source>
</evidence>
<comment type="caution">
    <text evidence="1">The sequence shown here is derived from an EMBL/GenBank/DDBJ whole genome shotgun (WGS) entry which is preliminary data.</text>
</comment>
<dbReference type="Gene3D" id="2.160.20.80">
    <property type="entry name" value="E3 ubiquitin-protein ligase SopA"/>
    <property type="match status" value="1"/>
</dbReference>
<sequence length="129" mass="16425">MCLPPASRRYRRCYRCCYYRRRCRCYLRRCYLHRCRLRHYSLRRCCLHRCHHRRCSLRRCSLRRCPLRRCHLRRCSLRRCHHRRCRLRRYCRRPSLQKQRAAYTDRTCCLRPSTPYTLTRRAPFPVFLP</sequence>